<accession>A0ABD1RRC3</accession>
<evidence type="ECO:0000313" key="6">
    <source>
        <dbReference type="EMBL" id="KAL2490965.1"/>
    </source>
</evidence>
<evidence type="ECO:0000256" key="2">
    <source>
        <dbReference type="ARBA" id="ARBA00023015"/>
    </source>
</evidence>
<dbReference type="PROSITE" id="PS50888">
    <property type="entry name" value="BHLH"/>
    <property type="match status" value="1"/>
</dbReference>
<feature type="domain" description="BHLH" evidence="5">
    <location>
        <begin position="357"/>
        <end position="406"/>
    </location>
</feature>
<dbReference type="AlphaFoldDB" id="A0ABD1RRC3"/>
<comment type="caution">
    <text evidence="6">The sequence shown here is derived from an EMBL/GenBank/DDBJ whole genome shotgun (WGS) entry which is preliminary data.</text>
</comment>
<keyword evidence="4" id="KW-0539">Nucleus</keyword>
<dbReference type="PANTHER" id="PTHR36066">
    <property type="entry name" value="TRANSCRIPTION FACTOR BHLH145"/>
    <property type="match status" value="1"/>
</dbReference>
<dbReference type="PANTHER" id="PTHR36066:SF8">
    <property type="entry name" value="TRANSCRIPTION FACTOR SAC51"/>
    <property type="match status" value="1"/>
</dbReference>
<comment type="subcellular location">
    <subcellularLocation>
        <location evidence="1">Nucleus</location>
    </subcellularLocation>
</comment>
<dbReference type="InterPro" id="IPR037546">
    <property type="entry name" value="SAC51-like"/>
</dbReference>
<dbReference type="EMBL" id="JBFOLK010000008">
    <property type="protein sequence ID" value="KAL2490965.1"/>
    <property type="molecule type" value="Genomic_DNA"/>
</dbReference>
<evidence type="ECO:0000256" key="4">
    <source>
        <dbReference type="ARBA" id="ARBA00023242"/>
    </source>
</evidence>
<gene>
    <name evidence="6" type="ORF">Adt_26593</name>
</gene>
<sequence length="426" mass="47495">MVCQGASQTRFKALKHENGIAGRTTIIVRVIACFQPLQNCQAEYFPFLKVIYLPVNYEHYPGCFGWMVTSKELQTSQQFSAWNSPLPTSDRVALMQLGQNYLLPCSPHSSTFSVDVAFPPCSVSDLPDLNSVQLNGVDGFFKGLPPLRESSSPTVHPYLIDSQCAIPHGLGVSASTIDASHTCRKRFLVVDQSGNHTRLFFNPFLYPSQHQIVSSKTPPSVHALCNEKLAVQVEDESLVKPVVEDKWEENHLTNGGSEMHEDTEEIDALLYSDSDDEYDENDEVTSRVRTSFGIEDGYDKGIQFEELIEEVASSDGSTKRQRLLDGRYKISSLLVNRSPVKLATSCNYQDDAESSVAHSDDSNSTKRLEKVKIRETLQILKSILPELKSKDPLLIIDKAIDYLKSLKRDSESLGVNYPRVLNGLVG</sequence>
<dbReference type="InterPro" id="IPR011598">
    <property type="entry name" value="bHLH_dom"/>
</dbReference>
<evidence type="ECO:0000313" key="7">
    <source>
        <dbReference type="Proteomes" id="UP001604336"/>
    </source>
</evidence>
<dbReference type="Proteomes" id="UP001604336">
    <property type="component" value="Unassembled WGS sequence"/>
</dbReference>
<keyword evidence="2" id="KW-0805">Transcription regulation</keyword>
<organism evidence="6 7">
    <name type="scientific">Abeliophyllum distichum</name>
    <dbReference type="NCBI Taxonomy" id="126358"/>
    <lineage>
        <taxon>Eukaryota</taxon>
        <taxon>Viridiplantae</taxon>
        <taxon>Streptophyta</taxon>
        <taxon>Embryophyta</taxon>
        <taxon>Tracheophyta</taxon>
        <taxon>Spermatophyta</taxon>
        <taxon>Magnoliopsida</taxon>
        <taxon>eudicotyledons</taxon>
        <taxon>Gunneridae</taxon>
        <taxon>Pentapetalae</taxon>
        <taxon>asterids</taxon>
        <taxon>lamiids</taxon>
        <taxon>Lamiales</taxon>
        <taxon>Oleaceae</taxon>
        <taxon>Forsythieae</taxon>
        <taxon>Abeliophyllum</taxon>
    </lineage>
</organism>
<keyword evidence="7" id="KW-1185">Reference proteome</keyword>
<dbReference type="GO" id="GO:0005634">
    <property type="term" value="C:nucleus"/>
    <property type="evidence" value="ECO:0007669"/>
    <property type="project" value="UniProtKB-SubCell"/>
</dbReference>
<reference evidence="7" key="1">
    <citation type="submission" date="2024-07" db="EMBL/GenBank/DDBJ databases">
        <title>Two chromosome-level genome assemblies of Korean endemic species Abeliophyllum distichum and Forsythia ovata (Oleaceae).</title>
        <authorList>
            <person name="Jang H."/>
        </authorList>
    </citation>
    <scope>NUCLEOTIDE SEQUENCE [LARGE SCALE GENOMIC DNA]</scope>
</reference>
<name>A0ABD1RRC3_9LAMI</name>
<evidence type="ECO:0000256" key="3">
    <source>
        <dbReference type="ARBA" id="ARBA00023163"/>
    </source>
</evidence>
<keyword evidence="3" id="KW-0804">Transcription</keyword>
<protein>
    <submittedName>
        <fullName evidence="6">Transcription factor bHLH</fullName>
    </submittedName>
</protein>
<evidence type="ECO:0000256" key="1">
    <source>
        <dbReference type="ARBA" id="ARBA00004123"/>
    </source>
</evidence>
<evidence type="ECO:0000259" key="5">
    <source>
        <dbReference type="PROSITE" id="PS50888"/>
    </source>
</evidence>
<proteinExistence type="predicted"/>